<accession>A0ABR7XVK5</accession>
<organism evidence="2 3">
    <name type="scientific">Sphingobacterium chuzhouense</name>
    <dbReference type="NCBI Taxonomy" id="1742264"/>
    <lineage>
        <taxon>Bacteria</taxon>
        <taxon>Pseudomonadati</taxon>
        <taxon>Bacteroidota</taxon>
        <taxon>Sphingobacteriia</taxon>
        <taxon>Sphingobacteriales</taxon>
        <taxon>Sphingobacteriaceae</taxon>
        <taxon>Sphingobacterium</taxon>
    </lineage>
</organism>
<sequence>MKNIVLAVFILLGQDAFSQHHTHPFYMEGKFKVILDTDMGNDIDDALALDMLYKYADQRKVNLLAIMNNKQSDYSTRFIDLMSTWYGYKKIPIGRIEKGVFINDYVDYSKNMVEYNDTTKLYKYSIERHDELLEAHELYRKILAKQKDQSVVVISVGFSTNLARLLQSNPDKHSPLSGLELVARKVKYLSVMAGSFGERKRAEFNVIHDRPAAQYVMANWPTGIVLSPFEVGTSVIYPATTIEQDFDWTANHPLVDAYKKYRSFPYNRPTWDLTSVYYVVEQEENLLNISKSGTLKVDDEGFTHFSEQTNGKHYVLSITTDNAKLLQRYFIDLIKQKPKRYHN</sequence>
<dbReference type="GO" id="GO:0016787">
    <property type="term" value="F:hydrolase activity"/>
    <property type="evidence" value="ECO:0007669"/>
    <property type="project" value="UniProtKB-KW"/>
</dbReference>
<dbReference type="PANTHER" id="PTHR43264:SF1">
    <property type="entry name" value="INOSINE_URIDINE-PREFERRING NUCLEOSIDE HYDROLASE DOMAIN-CONTAINING PROTEIN"/>
    <property type="match status" value="1"/>
</dbReference>
<dbReference type="RefSeq" id="WP_380907421.1">
    <property type="nucleotide sequence ID" value="NZ_JBHULO010000006.1"/>
</dbReference>
<dbReference type="PANTHER" id="PTHR43264">
    <property type="match status" value="1"/>
</dbReference>
<evidence type="ECO:0000259" key="1">
    <source>
        <dbReference type="Pfam" id="PF01156"/>
    </source>
</evidence>
<proteinExistence type="predicted"/>
<keyword evidence="3" id="KW-1185">Reference proteome</keyword>
<protein>
    <submittedName>
        <fullName evidence="2">Nucleoside hydrolase</fullName>
    </submittedName>
</protein>
<dbReference type="Pfam" id="PF01156">
    <property type="entry name" value="IU_nuc_hydro"/>
    <property type="match status" value="1"/>
</dbReference>
<reference evidence="2 3" key="1">
    <citation type="submission" date="2020-08" db="EMBL/GenBank/DDBJ databases">
        <title>Sphingobacterium sp. DN00404 isolated from aquaculture water.</title>
        <authorList>
            <person name="Zhang M."/>
        </authorList>
    </citation>
    <scope>NUCLEOTIDE SEQUENCE [LARGE SCALE GENOMIC DNA]</scope>
    <source>
        <strain evidence="2 3">KCTC 42746</strain>
    </source>
</reference>
<comment type="caution">
    <text evidence="2">The sequence shown here is derived from an EMBL/GenBank/DDBJ whole genome shotgun (WGS) entry which is preliminary data.</text>
</comment>
<dbReference type="EMBL" id="JACNYL010000003">
    <property type="protein sequence ID" value="MBD1423079.1"/>
    <property type="molecule type" value="Genomic_DNA"/>
</dbReference>
<dbReference type="SUPFAM" id="SSF53590">
    <property type="entry name" value="Nucleoside hydrolase"/>
    <property type="match status" value="1"/>
</dbReference>
<name>A0ABR7XVK5_9SPHI</name>
<dbReference type="Proteomes" id="UP000651112">
    <property type="component" value="Unassembled WGS sequence"/>
</dbReference>
<gene>
    <name evidence="2" type="ORF">H8B21_16030</name>
</gene>
<keyword evidence="2" id="KW-0378">Hydrolase</keyword>
<evidence type="ECO:0000313" key="2">
    <source>
        <dbReference type="EMBL" id="MBD1423079.1"/>
    </source>
</evidence>
<dbReference type="Gene3D" id="3.90.245.10">
    <property type="entry name" value="Ribonucleoside hydrolase-like"/>
    <property type="match status" value="1"/>
</dbReference>
<dbReference type="InterPro" id="IPR001910">
    <property type="entry name" value="Inosine/uridine_hydrolase_dom"/>
</dbReference>
<evidence type="ECO:0000313" key="3">
    <source>
        <dbReference type="Proteomes" id="UP000651112"/>
    </source>
</evidence>
<dbReference type="InterPro" id="IPR036452">
    <property type="entry name" value="Ribo_hydro-like"/>
</dbReference>
<feature type="domain" description="Inosine/uridine-preferring nucleoside hydrolase" evidence="1">
    <location>
        <begin position="33"/>
        <end position="299"/>
    </location>
</feature>